<dbReference type="InParanoid" id="A0A4W3HR16"/>
<dbReference type="OMA" id="CQKEEIH"/>
<dbReference type="GeneTree" id="ENSGT00950000183089"/>
<accession>A0A4W3HR16</accession>
<dbReference type="CDD" id="cd00073">
    <property type="entry name" value="H15"/>
    <property type="match status" value="1"/>
</dbReference>
<feature type="region of interest" description="Disordered" evidence="1">
    <location>
        <begin position="83"/>
        <end position="119"/>
    </location>
</feature>
<feature type="domain" description="H15" evidence="2">
    <location>
        <begin position="17"/>
        <end position="92"/>
    </location>
</feature>
<dbReference type="PROSITE" id="PS51504">
    <property type="entry name" value="H15"/>
    <property type="match status" value="1"/>
</dbReference>
<proteinExistence type="predicted"/>
<reference evidence="4" key="1">
    <citation type="journal article" date="2006" name="Science">
        <title>Ancient noncoding elements conserved in the human genome.</title>
        <authorList>
            <person name="Venkatesh B."/>
            <person name="Kirkness E.F."/>
            <person name="Loh Y.H."/>
            <person name="Halpern A.L."/>
            <person name="Lee A.P."/>
            <person name="Johnson J."/>
            <person name="Dandona N."/>
            <person name="Viswanathan L.D."/>
            <person name="Tay A."/>
            <person name="Venter J.C."/>
            <person name="Strausberg R.L."/>
            <person name="Brenner S."/>
        </authorList>
    </citation>
    <scope>NUCLEOTIDE SEQUENCE [LARGE SCALE GENOMIC DNA]</scope>
</reference>
<dbReference type="Pfam" id="PF00538">
    <property type="entry name" value="Linker_histone"/>
    <property type="match status" value="1"/>
</dbReference>
<dbReference type="GO" id="GO:0006334">
    <property type="term" value="P:nucleosome assembly"/>
    <property type="evidence" value="ECO:0007669"/>
    <property type="project" value="InterPro"/>
</dbReference>
<feature type="compositionally biased region" description="Basic and acidic residues" evidence="1">
    <location>
        <begin position="90"/>
        <end position="101"/>
    </location>
</feature>
<evidence type="ECO:0000256" key="1">
    <source>
        <dbReference type="SAM" id="MobiDB-lite"/>
    </source>
</evidence>
<sequence length="119" mass="12934">MGKRTKVAAPPQRRNNAAPTVGDLIMAAVSASGTHVRRGISLVALKKALSKAGYDVQRNNTRVNQSVKSLVTKGSLQQVTGTGALGSFRVSKDLQQRRPEEEAGGQTQRRKRRRRRSVA</sequence>
<keyword evidence="4" id="KW-1185">Reference proteome</keyword>
<dbReference type="SUPFAM" id="SSF46785">
    <property type="entry name" value="Winged helix' DNA-binding domain"/>
    <property type="match status" value="1"/>
</dbReference>
<gene>
    <name evidence="3" type="primary">LOC103171605</name>
</gene>
<dbReference type="InterPro" id="IPR036388">
    <property type="entry name" value="WH-like_DNA-bd_sf"/>
</dbReference>
<dbReference type="InterPro" id="IPR005818">
    <property type="entry name" value="Histone_H1/H5_H15"/>
</dbReference>
<evidence type="ECO:0000313" key="3">
    <source>
        <dbReference type="Ensembl" id="ENSCMIP00000011664.1"/>
    </source>
</evidence>
<reference evidence="3" key="5">
    <citation type="submission" date="2025-09" db="UniProtKB">
        <authorList>
            <consortium name="Ensembl"/>
        </authorList>
    </citation>
    <scope>IDENTIFICATION</scope>
</reference>
<dbReference type="Proteomes" id="UP000314986">
    <property type="component" value="Unassembled WGS sequence"/>
</dbReference>
<reference evidence="4" key="3">
    <citation type="journal article" date="2014" name="Nature">
        <title>Elephant shark genome provides unique insights into gnathostome evolution.</title>
        <authorList>
            <consortium name="International Elephant Shark Genome Sequencing Consortium"/>
            <person name="Venkatesh B."/>
            <person name="Lee A.P."/>
            <person name="Ravi V."/>
            <person name="Maurya A.K."/>
            <person name="Lian M.M."/>
            <person name="Swann J.B."/>
            <person name="Ohta Y."/>
            <person name="Flajnik M.F."/>
            <person name="Sutoh Y."/>
            <person name="Kasahara M."/>
            <person name="Hoon S."/>
            <person name="Gangu V."/>
            <person name="Roy S.W."/>
            <person name="Irimia M."/>
            <person name="Korzh V."/>
            <person name="Kondrychyn I."/>
            <person name="Lim Z.W."/>
            <person name="Tay B.H."/>
            <person name="Tohari S."/>
            <person name="Kong K.W."/>
            <person name="Ho S."/>
            <person name="Lorente-Galdos B."/>
            <person name="Quilez J."/>
            <person name="Marques-Bonet T."/>
            <person name="Raney B.J."/>
            <person name="Ingham P.W."/>
            <person name="Tay A."/>
            <person name="Hillier L.W."/>
            <person name="Minx P."/>
            <person name="Boehm T."/>
            <person name="Wilson R.K."/>
            <person name="Brenner S."/>
            <person name="Warren W.C."/>
        </authorList>
    </citation>
    <scope>NUCLEOTIDE SEQUENCE [LARGE SCALE GENOMIC DNA]</scope>
</reference>
<reference evidence="3" key="4">
    <citation type="submission" date="2025-08" db="UniProtKB">
        <authorList>
            <consortium name="Ensembl"/>
        </authorList>
    </citation>
    <scope>IDENTIFICATION</scope>
</reference>
<reference evidence="4" key="2">
    <citation type="journal article" date="2007" name="PLoS Biol.">
        <title>Survey sequencing and comparative analysis of the elephant shark (Callorhinchus milii) genome.</title>
        <authorList>
            <person name="Venkatesh B."/>
            <person name="Kirkness E.F."/>
            <person name="Loh Y.H."/>
            <person name="Halpern A.L."/>
            <person name="Lee A.P."/>
            <person name="Johnson J."/>
            <person name="Dandona N."/>
            <person name="Viswanathan L.D."/>
            <person name="Tay A."/>
            <person name="Venter J.C."/>
            <person name="Strausberg R.L."/>
            <person name="Brenner S."/>
        </authorList>
    </citation>
    <scope>NUCLEOTIDE SEQUENCE [LARGE SCALE GENOMIC DNA]</scope>
</reference>
<dbReference type="Ensembl" id="ENSCMIT00000011948.1">
    <property type="protein sequence ID" value="ENSCMIP00000011664.1"/>
    <property type="gene ID" value="ENSCMIG00000006048.1"/>
</dbReference>
<dbReference type="InterPro" id="IPR036390">
    <property type="entry name" value="WH_DNA-bd_sf"/>
</dbReference>
<evidence type="ECO:0000313" key="4">
    <source>
        <dbReference type="Proteomes" id="UP000314986"/>
    </source>
</evidence>
<feature type="compositionally biased region" description="Basic residues" evidence="1">
    <location>
        <begin position="108"/>
        <end position="119"/>
    </location>
</feature>
<dbReference type="STRING" id="7868.ENSCMIP00000011664"/>
<evidence type="ECO:0000259" key="2">
    <source>
        <dbReference type="PROSITE" id="PS51504"/>
    </source>
</evidence>
<name>A0A4W3HR16_CALMI</name>
<dbReference type="GO" id="GO:0000786">
    <property type="term" value="C:nucleosome"/>
    <property type="evidence" value="ECO:0007669"/>
    <property type="project" value="InterPro"/>
</dbReference>
<dbReference type="AlphaFoldDB" id="A0A4W3HR16"/>
<dbReference type="GO" id="GO:0003677">
    <property type="term" value="F:DNA binding"/>
    <property type="evidence" value="ECO:0007669"/>
    <property type="project" value="InterPro"/>
</dbReference>
<protein>
    <submittedName>
        <fullName evidence="3">Histone H1.10-like</fullName>
    </submittedName>
</protein>
<dbReference type="SMART" id="SM00526">
    <property type="entry name" value="H15"/>
    <property type="match status" value="1"/>
</dbReference>
<dbReference type="Gene3D" id="1.10.10.10">
    <property type="entry name" value="Winged helix-like DNA-binding domain superfamily/Winged helix DNA-binding domain"/>
    <property type="match status" value="1"/>
</dbReference>
<organism evidence="3 4">
    <name type="scientific">Callorhinchus milii</name>
    <name type="common">Ghost shark</name>
    <dbReference type="NCBI Taxonomy" id="7868"/>
    <lineage>
        <taxon>Eukaryota</taxon>
        <taxon>Metazoa</taxon>
        <taxon>Chordata</taxon>
        <taxon>Craniata</taxon>
        <taxon>Vertebrata</taxon>
        <taxon>Chondrichthyes</taxon>
        <taxon>Holocephali</taxon>
        <taxon>Chimaeriformes</taxon>
        <taxon>Callorhinchidae</taxon>
        <taxon>Callorhinchus</taxon>
    </lineage>
</organism>